<proteinExistence type="predicted"/>
<feature type="non-terminal residue" evidence="1">
    <location>
        <position position="1"/>
    </location>
</feature>
<gene>
    <name evidence="1" type="ORF">S06H3_54365</name>
</gene>
<sequence>ITARALQLKDIAAYLAAGSGRVFWHQPPLRRPGHLNLFFGWPITAPAPILIPGGGGPAMTGTGMFKGPYELDPKVLAYNNLTQLRVVADPGTVIAAGNLEMQIRGTHIEY</sequence>
<dbReference type="AlphaFoldDB" id="X1P354"/>
<evidence type="ECO:0000313" key="1">
    <source>
        <dbReference type="EMBL" id="GAI50298.1"/>
    </source>
</evidence>
<comment type="caution">
    <text evidence="1">The sequence shown here is derived from an EMBL/GenBank/DDBJ whole genome shotgun (WGS) entry which is preliminary data.</text>
</comment>
<dbReference type="EMBL" id="BARV01034758">
    <property type="protein sequence ID" value="GAI50298.1"/>
    <property type="molecule type" value="Genomic_DNA"/>
</dbReference>
<accession>X1P354</accession>
<reference evidence="1" key="1">
    <citation type="journal article" date="2014" name="Front. Microbiol.">
        <title>High frequency of phylogenetically diverse reductive dehalogenase-homologous genes in deep subseafloor sedimentary metagenomes.</title>
        <authorList>
            <person name="Kawai M."/>
            <person name="Futagami T."/>
            <person name="Toyoda A."/>
            <person name="Takaki Y."/>
            <person name="Nishi S."/>
            <person name="Hori S."/>
            <person name="Arai W."/>
            <person name="Tsubouchi T."/>
            <person name="Morono Y."/>
            <person name="Uchiyama I."/>
            <person name="Ito T."/>
            <person name="Fujiyama A."/>
            <person name="Inagaki F."/>
            <person name="Takami H."/>
        </authorList>
    </citation>
    <scope>NUCLEOTIDE SEQUENCE</scope>
    <source>
        <strain evidence="1">Expedition CK06-06</strain>
    </source>
</reference>
<organism evidence="1">
    <name type="scientific">marine sediment metagenome</name>
    <dbReference type="NCBI Taxonomy" id="412755"/>
    <lineage>
        <taxon>unclassified sequences</taxon>
        <taxon>metagenomes</taxon>
        <taxon>ecological metagenomes</taxon>
    </lineage>
</organism>
<name>X1P354_9ZZZZ</name>
<protein>
    <submittedName>
        <fullName evidence="1">Uncharacterized protein</fullName>
    </submittedName>
</protein>